<keyword evidence="1 2" id="KW-0732">Signal</keyword>
<dbReference type="InterPro" id="IPR018389">
    <property type="entry name" value="DctP_fam"/>
</dbReference>
<gene>
    <name evidence="3" type="ORF">HND93_15260</name>
</gene>
<dbReference type="PANTHER" id="PTHR33376">
    <property type="match status" value="1"/>
</dbReference>
<evidence type="ECO:0000313" key="3">
    <source>
        <dbReference type="EMBL" id="NYZ21073.1"/>
    </source>
</evidence>
<name>A0ABX2T9Z5_9PROT</name>
<dbReference type="CDD" id="cd13666">
    <property type="entry name" value="PBP2_TRAP_DctP_like_1"/>
    <property type="match status" value="1"/>
</dbReference>
<reference evidence="3 4" key="1">
    <citation type="submission" date="2020-05" db="EMBL/GenBank/DDBJ databases">
        <title>Azospirillum oleiclasticum sp. nov, a nitrogen-fixing and heavy crude oil-emulsifying bacterium isolated from the crude oil of Yumen Oilfield.</title>
        <authorList>
            <person name="Wu D."/>
            <person name="Cai M."/>
            <person name="Zhang X."/>
        </authorList>
    </citation>
    <scope>NUCLEOTIDE SEQUENCE [LARGE SCALE GENOMIC DNA]</scope>
    <source>
        <strain evidence="3 4">ROY-1-1-2</strain>
    </source>
</reference>
<dbReference type="PANTHER" id="PTHR33376:SF15">
    <property type="entry name" value="BLL6794 PROTEIN"/>
    <property type="match status" value="1"/>
</dbReference>
<sequence>MKTSVSGALLAISVTAFAATPAAAEPETIKLTVAASHPVTIPWIALIPKVFIPEVDKRLAATGKYKIQWQQAYGGQIYKANATLTSVEQGITDIGWVFSYLEAAKMPLSQVTTYTPFSTDNVPAMLNTMTELMDTVPAFRKEWEKYNIVFLGATGSDTYDVFTKFPVKKIEDLKGKKISSPGAPGIWLRGVGATPVDGALTTFYTDIQTGVSEGVLSLATGVLPTKLYEVAPYVTRVNLGVVFSGGLAINQDRWAGLPKEVQTALKEAGAVYSKTHGEDLMERHESAMKAIVEAGKTQNPPVTIYELPPEERRKWIDQLPNLAAEWVKANEAKGLPARKFLEAYMAGLRKQGQTPAREWDKNL</sequence>
<comment type="caution">
    <text evidence="3">The sequence shown here is derived from an EMBL/GenBank/DDBJ whole genome shotgun (WGS) entry which is preliminary data.</text>
</comment>
<dbReference type="Gene3D" id="3.40.190.170">
    <property type="entry name" value="Bacterial extracellular solute-binding protein, family 7"/>
    <property type="match status" value="1"/>
</dbReference>
<dbReference type="EMBL" id="JABFDB010000010">
    <property type="protein sequence ID" value="NYZ21073.1"/>
    <property type="molecule type" value="Genomic_DNA"/>
</dbReference>
<evidence type="ECO:0000256" key="1">
    <source>
        <dbReference type="ARBA" id="ARBA00022729"/>
    </source>
</evidence>
<evidence type="ECO:0000313" key="4">
    <source>
        <dbReference type="Proteomes" id="UP000584642"/>
    </source>
</evidence>
<proteinExistence type="predicted"/>
<keyword evidence="4" id="KW-1185">Reference proteome</keyword>
<dbReference type="Proteomes" id="UP000584642">
    <property type="component" value="Unassembled WGS sequence"/>
</dbReference>
<accession>A0ABX2T9Z5</accession>
<dbReference type="Pfam" id="PF03480">
    <property type="entry name" value="DctP"/>
    <property type="match status" value="1"/>
</dbReference>
<evidence type="ECO:0000256" key="2">
    <source>
        <dbReference type="SAM" id="SignalP"/>
    </source>
</evidence>
<feature type="chain" id="PRO_5045225267" evidence="2">
    <location>
        <begin position="19"/>
        <end position="363"/>
    </location>
</feature>
<dbReference type="RefSeq" id="WP_180282840.1">
    <property type="nucleotide sequence ID" value="NZ_JABFDB010000010.1"/>
</dbReference>
<protein>
    <submittedName>
        <fullName evidence="3">C4-dicarboxylate TRAP transporter substrate-binding protein</fullName>
    </submittedName>
</protein>
<dbReference type="InterPro" id="IPR038404">
    <property type="entry name" value="TRAP_DctP_sf"/>
</dbReference>
<organism evidence="3 4">
    <name type="scientific">Azospirillum oleiclasticum</name>
    <dbReference type="NCBI Taxonomy" id="2735135"/>
    <lineage>
        <taxon>Bacteria</taxon>
        <taxon>Pseudomonadati</taxon>
        <taxon>Pseudomonadota</taxon>
        <taxon>Alphaproteobacteria</taxon>
        <taxon>Rhodospirillales</taxon>
        <taxon>Azospirillaceae</taxon>
        <taxon>Azospirillum</taxon>
    </lineage>
</organism>
<feature type="signal peptide" evidence="2">
    <location>
        <begin position="1"/>
        <end position="18"/>
    </location>
</feature>
<dbReference type="NCBIfam" id="NF037995">
    <property type="entry name" value="TRAP_S1"/>
    <property type="match status" value="1"/>
</dbReference>